<dbReference type="AlphaFoldDB" id="W7XFG7"/>
<dbReference type="KEGG" id="tet:TTHERM_001078032"/>
<keyword evidence="3" id="KW-1185">Reference proteome</keyword>
<organism evidence="2 3">
    <name type="scientific">Tetrahymena thermophila (strain SB210)</name>
    <dbReference type="NCBI Taxonomy" id="312017"/>
    <lineage>
        <taxon>Eukaryota</taxon>
        <taxon>Sar</taxon>
        <taxon>Alveolata</taxon>
        <taxon>Ciliophora</taxon>
        <taxon>Intramacronucleata</taxon>
        <taxon>Oligohymenophorea</taxon>
        <taxon>Hymenostomatida</taxon>
        <taxon>Tetrahymenina</taxon>
        <taxon>Tetrahymenidae</taxon>
        <taxon>Tetrahymena</taxon>
    </lineage>
</organism>
<dbReference type="EMBL" id="GG662371">
    <property type="protein sequence ID" value="EWS71534.1"/>
    <property type="molecule type" value="Genomic_DNA"/>
</dbReference>
<evidence type="ECO:0000256" key="1">
    <source>
        <dbReference type="SAM" id="Phobius"/>
    </source>
</evidence>
<evidence type="ECO:0000313" key="3">
    <source>
        <dbReference type="Proteomes" id="UP000009168"/>
    </source>
</evidence>
<dbReference type="RefSeq" id="XP_012655930.1">
    <property type="nucleotide sequence ID" value="XM_012800476.1"/>
</dbReference>
<feature type="transmembrane region" description="Helical" evidence="1">
    <location>
        <begin position="53"/>
        <end position="72"/>
    </location>
</feature>
<keyword evidence="1" id="KW-0472">Membrane</keyword>
<evidence type="ECO:0000313" key="2">
    <source>
        <dbReference type="EMBL" id="EWS71534.1"/>
    </source>
</evidence>
<dbReference type="Proteomes" id="UP000009168">
    <property type="component" value="Unassembled WGS sequence"/>
</dbReference>
<keyword evidence="1" id="KW-1133">Transmembrane helix</keyword>
<keyword evidence="1 2" id="KW-0812">Transmembrane</keyword>
<accession>W7XFG7</accession>
<proteinExistence type="predicted"/>
<dbReference type="GeneID" id="24441627"/>
<feature type="transmembrane region" description="Helical" evidence="1">
    <location>
        <begin position="92"/>
        <end position="113"/>
    </location>
</feature>
<sequence length="266" mass="31325">MLILLAGTLIVIIIYGKIERLRQKSNRYRKYLAHQGIGISFKVIFNYYNNQNFIFILFILFAFHASYDQQFSTTTSYLDFGYFKIQQDQYKIVNGILYVISTLLGSIVSLFLNRKKWIIESSMKATLHLINFQIIFKFIKFLLFLVQIYGQQYQILQALQIFLQVFSNANMIIIFFQYFEAGSSLIDEQSSIKSQGFSLMCNFEFLGICFSSSSLPPLTKLIIQLIILIMANTYTTKYLKNRSFVQLERNLKNYLEKQNYEYEISK</sequence>
<gene>
    <name evidence="2" type="ORF">TTHERM_001078032</name>
</gene>
<protein>
    <submittedName>
        <fullName evidence="2">Transmembrane protein, putative</fullName>
    </submittedName>
</protein>
<feature type="transmembrane region" description="Helical" evidence="1">
    <location>
        <begin position="155"/>
        <end position="176"/>
    </location>
</feature>
<feature type="transmembrane region" description="Helical" evidence="1">
    <location>
        <begin position="125"/>
        <end position="149"/>
    </location>
</feature>
<reference evidence="3" key="1">
    <citation type="journal article" date="2006" name="PLoS Biol.">
        <title>Macronuclear genome sequence of the ciliate Tetrahymena thermophila, a model eukaryote.</title>
        <authorList>
            <person name="Eisen J.A."/>
            <person name="Coyne R.S."/>
            <person name="Wu M."/>
            <person name="Wu D."/>
            <person name="Thiagarajan M."/>
            <person name="Wortman J.R."/>
            <person name="Badger J.H."/>
            <person name="Ren Q."/>
            <person name="Amedeo P."/>
            <person name="Jones K.M."/>
            <person name="Tallon L.J."/>
            <person name="Delcher A.L."/>
            <person name="Salzberg S.L."/>
            <person name="Silva J.C."/>
            <person name="Haas B.J."/>
            <person name="Majoros W.H."/>
            <person name="Farzad M."/>
            <person name="Carlton J.M."/>
            <person name="Smith R.K. Jr."/>
            <person name="Garg J."/>
            <person name="Pearlman R.E."/>
            <person name="Karrer K.M."/>
            <person name="Sun L."/>
            <person name="Manning G."/>
            <person name="Elde N.C."/>
            <person name="Turkewitz A.P."/>
            <person name="Asai D.J."/>
            <person name="Wilkes D.E."/>
            <person name="Wang Y."/>
            <person name="Cai H."/>
            <person name="Collins K."/>
            <person name="Stewart B.A."/>
            <person name="Lee S.R."/>
            <person name="Wilamowska K."/>
            <person name="Weinberg Z."/>
            <person name="Ruzzo W.L."/>
            <person name="Wloga D."/>
            <person name="Gaertig J."/>
            <person name="Frankel J."/>
            <person name="Tsao C.-C."/>
            <person name="Gorovsky M.A."/>
            <person name="Keeling P.J."/>
            <person name="Waller R.F."/>
            <person name="Patron N.J."/>
            <person name="Cherry J.M."/>
            <person name="Stover N.A."/>
            <person name="Krieger C.J."/>
            <person name="del Toro C."/>
            <person name="Ryder H.F."/>
            <person name="Williamson S.C."/>
            <person name="Barbeau R.A."/>
            <person name="Hamilton E.P."/>
            <person name="Orias E."/>
        </authorList>
    </citation>
    <scope>NUCLEOTIDE SEQUENCE [LARGE SCALE GENOMIC DNA]</scope>
    <source>
        <strain evidence="3">SB210</strain>
    </source>
</reference>
<name>W7XFG7_TETTS</name>
<dbReference type="InParanoid" id="W7XFG7"/>